<feature type="transmembrane region" description="Helical" evidence="7">
    <location>
        <begin position="164"/>
        <end position="185"/>
    </location>
</feature>
<dbReference type="AlphaFoldDB" id="A0A0S6UC00"/>
<feature type="transmembrane region" description="Helical" evidence="7">
    <location>
        <begin position="84"/>
        <end position="111"/>
    </location>
</feature>
<evidence type="ECO:0000256" key="7">
    <source>
        <dbReference type="RuleBase" id="RU362048"/>
    </source>
</evidence>
<dbReference type="PANTHER" id="PTHR33508:SF1">
    <property type="entry name" value="UPF0056 MEMBRANE PROTEIN YHCE"/>
    <property type="match status" value="1"/>
</dbReference>
<keyword evidence="6 7" id="KW-0472">Membrane</keyword>
<comment type="similarity">
    <text evidence="2 7">Belongs to the UPF0056 (MarC) family.</text>
</comment>
<feature type="transmembrane region" description="Helical" evidence="7">
    <location>
        <begin position="206"/>
        <end position="227"/>
    </location>
</feature>
<reference evidence="8" key="1">
    <citation type="journal article" date="2014" name="Gene">
        <title>Genome-guided analysis of transformation efficiency and carbon dioxide assimilation by Moorella thermoacetica Y72.</title>
        <authorList>
            <person name="Tsukahara K."/>
            <person name="Kita A."/>
            <person name="Nakashimada Y."/>
            <person name="Hoshino T."/>
            <person name="Murakami K."/>
        </authorList>
    </citation>
    <scope>NUCLEOTIDE SEQUENCE [LARGE SCALE GENOMIC DNA]</scope>
    <source>
        <strain evidence="8">Y72</strain>
    </source>
</reference>
<keyword evidence="5 7" id="KW-1133">Transmembrane helix</keyword>
<evidence type="ECO:0000256" key="5">
    <source>
        <dbReference type="ARBA" id="ARBA00022989"/>
    </source>
</evidence>
<sequence length="232" mass="24939">MAIIKITRELNRVIRVLSGGIPLSVFFLHAVVSILAILNPIGNLPIFLSLVEGETTADQIATARRATLAAFGFLTLFALLGNNILLFFGITLAAFRVAGSIILFSIGYKILQGRNIHSRNLAPDIHEDIMARDDVAITPLATPILAGPGSITTVMLLVGSEWRLRTILLTVAAIAVVTLGTYLIFRYATLITRHLGPMEMNIISRVMGLLLAVIAVQMGASGLLELFPGLGR</sequence>
<feature type="transmembrane region" description="Helical" evidence="7">
    <location>
        <begin position="135"/>
        <end position="158"/>
    </location>
</feature>
<comment type="caution">
    <text evidence="7">Lacks conserved residue(s) required for the propagation of feature annotation.</text>
</comment>
<feature type="transmembrane region" description="Helical" evidence="7">
    <location>
        <begin position="21"/>
        <end position="41"/>
    </location>
</feature>
<evidence type="ECO:0000256" key="2">
    <source>
        <dbReference type="ARBA" id="ARBA00009784"/>
    </source>
</evidence>
<comment type="subcellular location">
    <subcellularLocation>
        <location evidence="1 7">Cell membrane</location>
        <topology evidence="1 7">Multi-pass membrane protein</topology>
    </subcellularLocation>
</comment>
<evidence type="ECO:0000256" key="3">
    <source>
        <dbReference type="ARBA" id="ARBA00022475"/>
    </source>
</evidence>
<organism evidence="8">
    <name type="scientific">Moorella thermoacetica Y72</name>
    <dbReference type="NCBI Taxonomy" id="1325331"/>
    <lineage>
        <taxon>Bacteria</taxon>
        <taxon>Bacillati</taxon>
        <taxon>Bacillota</taxon>
        <taxon>Clostridia</taxon>
        <taxon>Neomoorellales</taxon>
        <taxon>Neomoorellaceae</taxon>
        <taxon>Neomoorella</taxon>
    </lineage>
</organism>
<dbReference type="NCBIfam" id="TIGR00427">
    <property type="entry name" value="NAAT family transporter"/>
    <property type="match status" value="1"/>
</dbReference>
<protein>
    <recommendedName>
        <fullName evidence="7">UPF0056 membrane protein</fullName>
    </recommendedName>
</protein>
<name>A0A0S6UC00_NEOTH</name>
<dbReference type="InterPro" id="IPR002771">
    <property type="entry name" value="Multi_antbiot-R_MarC"/>
</dbReference>
<evidence type="ECO:0000256" key="6">
    <source>
        <dbReference type="ARBA" id="ARBA00023136"/>
    </source>
</evidence>
<dbReference type="Pfam" id="PF01914">
    <property type="entry name" value="MarC"/>
    <property type="match status" value="1"/>
</dbReference>
<dbReference type="EMBL" id="DF238840">
    <property type="protein sequence ID" value="GAF25100.1"/>
    <property type="molecule type" value="Genomic_DNA"/>
</dbReference>
<accession>A0A0S6UC00</accession>
<dbReference type="Proteomes" id="UP000063718">
    <property type="component" value="Unassembled WGS sequence"/>
</dbReference>
<keyword evidence="3" id="KW-1003">Cell membrane</keyword>
<keyword evidence="4 7" id="KW-0812">Transmembrane</keyword>
<dbReference type="GO" id="GO:0005886">
    <property type="term" value="C:plasma membrane"/>
    <property type="evidence" value="ECO:0007669"/>
    <property type="project" value="UniProtKB-SubCell"/>
</dbReference>
<evidence type="ECO:0000256" key="4">
    <source>
        <dbReference type="ARBA" id="ARBA00022692"/>
    </source>
</evidence>
<evidence type="ECO:0000313" key="8">
    <source>
        <dbReference type="EMBL" id="GAF25100.1"/>
    </source>
</evidence>
<evidence type="ECO:0000256" key="1">
    <source>
        <dbReference type="ARBA" id="ARBA00004651"/>
    </source>
</evidence>
<dbReference type="PANTHER" id="PTHR33508">
    <property type="entry name" value="UPF0056 MEMBRANE PROTEIN YHCE"/>
    <property type="match status" value="1"/>
</dbReference>
<proteinExistence type="inferred from homology"/>
<gene>
    <name evidence="8" type="ORF">MTY_0429</name>
</gene>